<keyword evidence="4" id="KW-1185">Reference proteome</keyword>
<dbReference type="InterPro" id="IPR056121">
    <property type="entry name" value="DUF7704"/>
</dbReference>
<gene>
    <name evidence="3" type="ORF">B0T10DRAFT_574680</name>
</gene>
<evidence type="ECO:0000256" key="1">
    <source>
        <dbReference type="SAM" id="Phobius"/>
    </source>
</evidence>
<dbReference type="Proteomes" id="UP000777438">
    <property type="component" value="Unassembled WGS sequence"/>
</dbReference>
<dbReference type="PANTHER" id="PTHR37019:SF2">
    <property type="entry name" value="EXPERA DOMAIN-CONTAINING PROTEIN"/>
    <property type="match status" value="1"/>
</dbReference>
<feature type="domain" description="DUF7704" evidence="2">
    <location>
        <begin position="9"/>
        <end position="150"/>
    </location>
</feature>
<evidence type="ECO:0000259" key="2">
    <source>
        <dbReference type="Pfam" id="PF24803"/>
    </source>
</evidence>
<feature type="transmembrane region" description="Helical" evidence="1">
    <location>
        <begin position="12"/>
        <end position="32"/>
    </location>
</feature>
<dbReference type="PANTHER" id="PTHR37019">
    <property type="entry name" value="CHROMOSOME 1, WHOLE GENOME SHOTGUN SEQUENCE"/>
    <property type="match status" value="1"/>
</dbReference>
<feature type="transmembrane region" description="Helical" evidence="1">
    <location>
        <begin position="63"/>
        <end position="83"/>
    </location>
</feature>
<proteinExistence type="predicted"/>
<sequence length="166" mass="18432">MLLQFNLSSCLPAWPFVLFGVIEPLLLVWAYINFLQDPFEYFAAQTPNYAITRDGFTPQAEALSWQMANVLLLLAPMALICCWTKHREVAVWYLIAVGFADIGHVYAVYRGVGSEYFWNFAGYNDMTAGNVGASVFLNINRWLTVLGVFGTIGGGGGKAHHEKKSA</sequence>
<dbReference type="AlphaFoldDB" id="A0A9P9ANV5"/>
<keyword evidence="1" id="KW-0472">Membrane</keyword>
<name>A0A9P9ANV5_9HYPO</name>
<feature type="transmembrane region" description="Helical" evidence="1">
    <location>
        <begin position="90"/>
        <end position="109"/>
    </location>
</feature>
<accession>A0A9P9ANV5</accession>
<keyword evidence="1" id="KW-1133">Transmembrane helix</keyword>
<reference evidence="3 4" key="1">
    <citation type="journal article" date="2021" name="Nat. Commun.">
        <title>Genetic determinants of endophytism in the Arabidopsis root mycobiome.</title>
        <authorList>
            <person name="Mesny F."/>
            <person name="Miyauchi S."/>
            <person name="Thiergart T."/>
            <person name="Pickel B."/>
            <person name="Atanasova L."/>
            <person name="Karlsson M."/>
            <person name="Huettel B."/>
            <person name="Barry K.W."/>
            <person name="Haridas S."/>
            <person name="Chen C."/>
            <person name="Bauer D."/>
            <person name="Andreopoulos W."/>
            <person name="Pangilinan J."/>
            <person name="LaButti K."/>
            <person name="Riley R."/>
            <person name="Lipzen A."/>
            <person name="Clum A."/>
            <person name="Drula E."/>
            <person name="Henrissat B."/>
            <person name="Kohler A."/>
            <person name="Grigoriev I.V."/>
            <person name="Martin F.M."/>
            <person name="Hacquard S."/>
        </authorList>
    </citation>
    <scope>NUCLEOTIDE SEQUENCE [LARGE SCALE GENOMIC DNA]</scope>
    <source>
        <strain evidence="3 4">MPI-CAGE-CH-0241</strain>
    </source>
</reference>
<protein>
    <recommendedName>
        <fullName evidence="2">DUF7704 domain-containing protein</fullName>
    </recommendedName>
</protein>
<dbReference type="EMBL" id="JAGPYM010000014">
    <property type="protein sequence ID" value="KAH6887607.1"/>
    <property type="molecule type" value="Genomic_DNA"/>
</dbReference>
<evidence type="ECO:0000313" key="3">
    <source>
        <dbReference type="EMBL" id="KAH6887607.1"/>
    </source>
</evidence>
<comment type="caution">
    <text evidence="3">The sequence shown here is derived from an EMBL/GenBank/DDBJ whole genome shotgun (WGS) entry which is preliminary data.</text>
</comment>
<keyword evidence="1" id="KW-0812">Transmembrane</keyword>
<dbReference type="Pfam" id="PF24803">
    <property type="entry name" value="DUF7704"/>
    <property type="match status" value="1"/>
</dbReference>
<organism evidence="3 4">
    <name type="scientific">Thelonectria olida</name>
    <dbReference type="NCBI Taxonomy" id="1576542"/>
    <lineage>
        <taxon>Eukaryota</taxon>
        <taxon>Fungi</taxon>
        <taxon>Dikarya</taxon>
        <taxon>Ascomycota</taxon>
        <taxon>Pezizomycotina</taxon>
        <taxon>Sordariomycetes</taxon>
        <taxon>Hypocreomycetidae</taxon>
        <taxon>Hypocreales</taxon>
        <taxon>Nectriaceae</taxon>
        <taxon>Thelonectria</taxon>
    </lineage>
</organism>
<evidence type="ECO:0000313" key="4">
    <source>
        <dbReference type="Proteomes" id="UP000777438"/>
    </source>
</evidence>
<dbReference type="OrthoDB" id="2937326at2759"/>